<accession>A0A8J9ZPE6</accession>
<dbReference type="AlphaFoldDB" id="A0A8J9ZPE6"/>
<evidence type="ECO:0000313" key="1">
    <source>
        <dbReference type="EMBL" id="CAH1257631.1"/>
    </source>
</evidence>
<sequence length="126" mass="13926">MLQQRHENDRSAGKTTAVASSCSSSMTLRLTCLLVVLVGAWSLTTGSRHTQGADDSSGNHYLHRGEVEDAEQQEAFPTTTVEREVLREVITAEVTAILKKAWPRLFPGTSSSMLKRDKLMHFPRLG</sequence>
<name>A0A8J9ZPE6_BRALA</name>
<evidence type="ECO:0000313" key="2">
    <source>
        <dbReference type="Proteomes" id="UP000838412"/>
    </source>
</evidence>
<keyword evidence="2" id="KW-1185">Reference proteome</keyword>
<protein>
    <submittedName>
        <fullName evidence="1">Hypp1866 protein</fullName>
    </submittedName>
</protein>
<dbReference type="Proteomes" id="UP000838412">
    <property type="component" value="Chromosome 3"/>
</dbReference>
<organism evidence="1 2">
    <name type="scientific">Branchiostoma lanceolatum</name>
    <name type="common">Common lancelet</name>
    <name type="synonym">Amphioxus lanceolatum</name>
    <dbReference type="NCBI Taxonomy" id="7740"/>
    <lineage>
        <taxon>Eukaryota</taxon>
        <taxon>Metazoa</taxon>
        <taxon>Chordata</taxon>
        <taxon>Cephalochordata</taxon>
        <taxon>Leptocardii</taxon>
        <taxon>Amphioxiformes</taxon>
        <taxon>Branchiostomatidae</taxon>
        <taxon>Branchiostoma</taxon>
    </lineage>
</organism>
<reference evidence="1" key="1">
    <citation type="submission" date="2022-01" db="EMBL/GenBank/DDBJ databases">
        <authorList>
            <person name="Braso-Vives M."/>
        </authorList>
    </citation>
    <scope>NUCLEOTIDE SEQUENCE</scope>
</reference>
<proteinExistence type="predicted"/>
<gene>
    <name evidence="1" type="primary">Hypp1866</name>
    <name evidence="1" type="ORF">BLAG_LOCUS15475</name>
</gene>
<dbReference type="EMBL" id="OV696688">
    <property type="protein sequence ID" value="CAH1257631.1"/>
    <property type="molecule type" value="Genomic_DNA"/>
</dbReference>
<dbReference type="OrthoDB" id="10018516at2759"/>